<evidence type="ECO:0000256" key="5">
    <source>
        <dbReference type="ARBA" id="ARBA00022723"/>
    </source>
</evidence>
<dbReference type="InterPro" id="IPR058547">
    <property type="entry name" value="Pelota_N"/>
</dbReference>
<evidence type="ECO:0000256" key="3">
    <source>
        <dbReference type="ARBA" id="ARBA00009504"/>
    </source>
</evidence>
<evidence type="ECO:0000256" key="4">
    <source>
        <dbReference type="ARBA" id="ARBA00022490"/>
    </source>
</evidence>
<keyword evidence="5" id="KW-0479">Metal-binding</keyword>
<dbReference type="Gene3D" id="3.30.1330.30">
    <property type="match status" value="1"/>
</dbReference>
<dbReference type="SUPFAM" id="SSF53137">
    <property type="entry name" value="Translational machinery components"/>
    <property type="match status" value="1"/>
</dbReference>
<dbReference type="AlphaFoldDB" id="A0A1B1TBF3"/>
<accession>A0A1B1TBF3</accession>
<dbReference type="GO" id="GO:0071025">
    <property type="term" value="P:RNA surveillance"/>
    <property type="evidence" value="ECO:0007669"/>
    <property type="project" value="InterPro"/>
</dbReference>
<dbReference type="GO" id="GO:0070966">
    <property type="term" value="P:nuclear-transcribed mRNA catabolic process, no-go decay"/>
    <property type="evidence" value="ECO:0007669"/>
    <property type="project" value="InterPro"/>
</dbReference>
<evidence type="ECO:0000259" key="6">
    <source>
        <dbReference type="SMART" id="SM01194"/>
    </source>
</evidence>
<dbReference type="SUPFAM" id="SSF159065">
    <property type="entry name" value="Dom34/Pelota N-terminal domain-like"/>
    <property type="match status" value="1"/>
</dbReference>
<dbReference type="PANTHER" id="PTHR10853:SF0">
    <property type="entry name" value="PROTEIN PELOTA HOMOLOG"/>
    <property type="match status" value="1"/>
</dbReference>
<proteinExistence type="inferred from homology"/>
<dbReference type="InterPro" id="IPR005140">
    <property type="entry name" value="eRF1_Pelota-like_N"/>
</dbReference>
<dbReference type="InterPro" id="IPR004405">
    <property type="entry name" value="TF_pelota"/>
</dbReference>
<organism evidence="7">
    <name type="scientific">uncultured Poseidoniia archaeon</name>
    <dbReference type="NCBI Taxonomy" id="1697135"/>
    <lineage>
        <taxon>Archaea</taxon>
        <taxon>Methanobacteriati</taxon>
        <taxon>Thermoplasmatota</taxon>
        <taxon>Candidatus Poseidoniia</taxon>
        <taxon>environmental samples</taxon>
    </lineage>
</organism>
<dbReference type="SUPFAM" id="SSF55315">
    <property type="entry name" value="L30e-like"/>
    <property type="match status" value="1"/>
</dbReference>
<feature type="domain" description="eRF1/Pelota-like N-terminal" evidence="6">
    <location>
        <begin position="1"/>
        <end position="133"/>
    </location>
</feature>
<dbReference type="InterPro" id="IPR042226">
    <property type="entry name" value="eFR1_2_sf"/>
</dbReference>
<dbReference type="SMART" id="SM01194">
    <property type="entry name" value="eRF1_1"/>
    <property type="match status" value="1"/>
</dbReference>
<dbReference type="Gene3D" id="3.30.420.60">
    <property type="entry name" value="eRF1 domain 2"/>
    <property type="match status" value="1"/>
</dbReference>
<reference evidence="7" key="1">
    <citation type="submission" date="2014-11" db="EMBL/GenBank/DDBJ databases">
        <authorList>
            <person name="Zhu J."/>
            <person name="Qi W."/>
            <person name="Song R."/>
        </authorList>
    </citation>
    <scope>NUCLEOTIDE SEQUENCE</scope>
</reference>
<dbReference type="GO" id="GO:0070481">
    <property type="term" value="P:nuclear-transcribed mRNA catabolic process, non-stop decay"/>
    <property type="evidence" value="ECO:0007669"/>
    <property type="project" value="InterPro"/>
</dbReference>
<protein>
    <submittedName>
        <fullName evidence="7">Putative translation factor (PELO, DOM34, pelA)</fullName>
    </submittedName>
</protein>
<dbReference type="GO" id="GO:0046872">
    <property type="term" value="F:metal ion binding"/>
    <property type="evidence" value="ECO:0007669"/>
    <property type="project" value="UniProtKB-KW"/>
</dbReference>
<sequence>MVEVEVVRQIKKLDEGFRLRIESEDDLWALSQLCRPDSILGMLSHRRDSSTGTQEDGRAKSAERKPMWIVLDVEKTEFQSFTDNLRAHGIIRDANFDIGSHHTHIISPGDEVELEFPGGFVKSDLSLLKETISSGKKAKSALIVVENDEVILFEVTSHGIRDVSQFTMRGGGKRINDSSGVRRAFFERVAKETILVFSDEMPMVICGPGLAREQFESMLRLNGSKNQILNAATSIGGRSAANEVLADGLADAVLGEHALVSQIKAIEEGLKRISTNGAVAYGIKFISEAAESGAIDVLAIDANLIRSPDSEVRNNWETILHTTELSKGKIIQVSEEHDSAQQLLGLGGAIALLRWKMD</sequence>
<dbReference type="EMBL" id="KP211843">
    <property type="protein sequence ID" value="ANV79614.1"/>
    <property type="molecule type" value="Genomic_DNA"/>
</dbReference>
<dbReference type="GO" id="GO:0070651">
    <property type="term" value="P:nonfunctional rRNA decay"/>
    <property type="evidence" value="ECO:0007669"/>
    <property type="project" value="TreeGrafter"/>
</dbReference>
<dbReference type="InterPro" id="IPR005142">
    <property type="entry name" value="eRF1_3"/>
</dbReference>
<evidence type="ECO:0000313" key="7">
    <source>
        <dbReference type="EMBL" id="ANV79614.1"/>
    </source>
</evidence>
<dbReference type="GO" id="GO:0032790">
    <property type="term" value="P:ribosome disassembly"/>
    <property type="evidence" value="ECO:0007669"/>
    <property type="project" value="TreeGrafter"/>
</dbReference>
<dbReference type="InterPro" id="IPR038069">
    <property type="entry name" value="Pelota/DOM34_N"/>
</dbReference>
<dbReference type="Pfam" id="PF26356">
    <property type="entry name" value="Pelota_N"/>
    <property type="match status" value="1"/>
</dbReference>
<comment type="subcellular location">
    <subcellularLocation>
        <location evidence="2">Cytoplasm</location>
    </subcellularLocation>
</comment>
<keyword evidence="4" id="KW-0963">Cytoplasm</keyword>
<comment type="similarity">
    <text evidence="3">Belongs to the eukaryotic release factor 1 family. Pelota subfamily.</text>
</comment>
<dbReference type="Gene3D" id="2.30.30.870">
    <property type="entry name" value="Pelota, domain A"/>
    <property type="match status" value="1"/>
</dbReference>
<evidence type="ECO:0000256" key="1">
    <source>
        <dbReference type="ARBA" id="ARBA00001968"/>
    </source>
</evidence>
<evidence type="ECO:0000256" key="2">
    <source>
        <dbReference type="ARBA" id="ARBA00004496"/>
    </source>
</evidence>
<dbReference type="PANTHER" id="PTHR10853">
    <property type="entry name" value="PELOTA"/>
    <property type="match status" value="1"/>
</dbReference>
<comment type="cofactor">
    <cofactor evidence="1">
        <name>a divalent metal cation</name>
        <dbReference type="ChEBI" id="CHEBI:60240"/>
    </cofactor>
</comment>
<dbReference type="Pfam" id="PF03465">
    <property type="entry name" value="eRF1_3"/>
    <property type="match status" value="1"/>
</dbReference>
<name>A0A1B1TBF3_9ARCH</name>
<dbReference type="InterPro" id="IPR029064">
    <property type="entry name" value="Ribosomal_eL30-like_sf"/>
</dbReference>
<dbReference type="GO" id="GO:0005737">
    <property type="term" value="C:cytoplasm"/>
    <property type="evidence" value="ECO:0007669"/>
    <property type="project" value="UniProtKB-SubCell"/>
</dbReference>
<reference evidence="7" key="2">
    <citation type="journal article" date="2015" name="ISME J.">
        <title>A new class of marine Euryarchaeota group II from the Mediterranean deep chlorophyll maximum.</title>
        <authorList>
            <person name="Martin-Cuadrado A.B."/>
            <person name="Garcia-Heredia I."/>
            <person name="Molto A.G."/>
            <person name="Lopez-Ubeda R."/>
            <person name="Kimes N."/>
            <person name="Lopez-Garcia P."/>
            <person name="Moreira D."/>
            <person name="Rodriguez-Valera F."/>
        </authorList>
    </citation>
    <scope>NUCLEOTIDE SEQUENCE</scope>
</reference>